<name>A0A4R7I2C9_9ACTN</name>
<comment type="caution">
    <text evidence="1">The sequence shown here is derived from an EMBL/GenBank/DDBJ whole genome shotgun (WGS) entry which is preliminary data.</text>
</comment>
<dbReference type="Pfam" id="PF06262">
    <property type="entry name" value="Zincin_1"/>
    <property type="match status" value="1"/>
</dbReference>
<keyword evidence="1" id="KW-0378">Hydrolase</keyword>
<dbReference type="InterPro" id="IPR010428">
    <property type="entry name" value="Zincin_1"/>
</dbReference>
<sequence>MEIVPRYKFEQMVVDALDDLPDELVPVLDNVVVQIHDRNPDEPDLLGLYEGTPHTERIGDEAPDVVSIYRVPLCEMCDDLDDLNEEIFVTVIHEIAHAAGIDDDRLHELGWA</sequence>
<dbReference type="InterPro" id="IPR038555">
    <property type="entry name" value="Zincin_1_sf"/>
</dbReference>
<dbReference type="AlphaFoldDB" id="A0A4R7I2C9"/>
<organism evidence="1 2">
    <name type="scientific">Ilumatobacter fluminis</name>
    <dbReference type="NCBI Taxonomy" id="467091"/>
    <lineage>
        <taxon>Bacteria</taxon>
        <taxon>Bacillati</taxon>
        <taxon>Actinomycetota</taxon>
        <taxon>Acidimicrobiia</taxon>
        <taxon>Acidimicrobiales</taxon>
        <taxon>Ilumatobacteraceae</taxon>
        <taxon>Ilumatobacter</taxon>
    </lineage>
</organism>
<dbReference type="CDD" id="cd12952">
    <property type="entry name" value="MMP_ACEL2062"/>
    <property type="match status" value="1"/>
</dbReference>
<dbReference type="GO" id="GO:0008233">
    <property type="term" value="F:peptidase activity"/>
    <property type="evidence" value="ECO:0007669"/>
    <property type="project" value="UniProtKB-KW"/>
</dbReference>
<dbReference type="Proteomes" id="UP000294558">
    <property type="component" value="Unassembled WGS sequence"/>
</dbReference>
<keyword evidence="2" id="KW-1185">Reference proteome</keyword>
<dbReference type="Gene3D" id="3.30.2010.20">
    <property type="match status" value="1"/>
</dbReference>
<keyword evidence="1" id="KW-0645">Protease</keyword>
<dbReference type="GO" id="GO:0006508">
    <property type="term" value="P:proteolysis"/>
    <property type="evidence" value="ECO:0007669"/>
    <property type="project" value="UniProtKB-KW"/>
</dbReference>
<reference evidence="1 2" key="1">
    <citation type="submission" date="2019-03" db="EMBL/GenBank/DDBJ databases">
        <title>Sequencing the genomes of 1000 actinobacteria strains.</title>
        <authorList>
            <person name="Klenk H.-P."/>
        </authorList>
    </citation>
    <scope>NUCLEOTIDE SEQUENCE [LARGE SCALE GENOMIC DNA]</scope>
    <source>
        <strain evidence="1 2">DSM 18936</strain>
    </source>
</reference>
<gene>
    <name evidence="1" type="ORF">BDK89_3364</name>
</gene>
<accession>A0A4R7I2C9</accession>
<protein>
    <submittedName>
        <fullName evidence="1">Putative Zn-dependent protease with MMP-like domain</fullName>
    </submittedName>
</protein>
<dbReference type="SUPFAM" id="SSF55486">
    <property type="entry name" value="Metalloproteases ('zincins'), catalytic domain"/>
    <property type="match status" value="1"/>
</dbReference>
<dbReference type="OrthoDB" id="9806895at2"/>
<evidence type="ECO:0000313" key="2">
    <source>
        <dbReference type="Proteomes" id="UP000294558"/>
    </source>
</evidence>
<evidence type="ECO:0000313" key="1">
    <source>
        <dbReference type="EMBL" id="TDT17752.1"/>
    </source>
</evidence>
<dbReference type="EMBL" id="SOAU01000001">
    <property type="protein sequence ID" value="TDT17752.1"/>
    <property type="molecule type" value="Genomic_DNA"/>
</dbReference>
<proteinExistence type="predicted"/>